<keyword evidence="1" id="KW-0472">Membrane</keyword>
<dbReference type="Pfam" id="PF09852">
    <property type="entry name" value="DUF2079"/>
    <property type="match status" value="1"/>
</dbReference>
<feature type="transmembrane region" description="Helical" evidence="1">
    <location>
        <begin position="278"/>
        <end position="306"/>
    </location>
</feature>
<feature type="transmembrane region" description="Helical" evidence="1">
    <location>
        <begin position="355"/>
        <end position="374"/>
    </location>
</feature>
<accession>A0A5A7NN27</accession>
<feature type="transmembrane region" description="Helical" evidence="1">
    <location>
        <begin position="326"/>
        <end position="343"/>
    </location>
</feature>
<dbReference type="AlphaFoldDB" id="A0A5A7NN27"/>
<dbReference type="EMBL" id="BKDJ01000001">
    <property type="protein sequence ID" value="GER21989.1"/>
    <property type="molecule type" value="Genomic_DNA"/>
</dbReference>
<feature type="transmembrane region" description="Helical" evidence="1">
    <location>
        <begin position="152"/>
        <end position="170"/>
    </location>
</feature>
<dbReference type="RefSeq" id="WP_225873625.1">
    <property type="nucleotide sequence ID" value="NZ_BKDJ01000001.1"/>
</dbReference>
<name>A0A5A7NN27_9MICC</name>
<evidence type="ECO:0000313" key="3">
    <source>
        <dbReference type="Proteomes" id="UP000325307"/>
    </source>
</evidence>
<sequence length="496" mass="55015">MPRPTTDAPMPRAHTPRRAHRLQLAAVMAAAAVLYLAHSLLRFRNFEAKGYDLGIFDQAVRQYALFKAPIVPVKGVDFHLLGDHFHPILAVLAPLYWIWPDPRMLNVALIALLVSSAIPMYLFTLRRLGHRPALLFSAALLFWWPFQNFVNWDFHEIAFGVPVIAWVIWAMDRGRYWLASGLSLVLLLVREDMGITIVAIAIVMAIHRQWAKAGGLAAAGLAGYVVVTSFVVPYFAPAEAMSYWQFTALGPDAPSAIKYMLAHPLRTVSLLFNHELKLLLWLMSFVPLALLPLGSPYVIMAAPILLSRLFNDRLNVWAPVYQYDGILAPILMMSAVAVLARIIRRTGRTRLAAGFPVYLLALTLVCTLSIHAVFPLGRTLTGQNWAMPEVAAAQQRAVALVPNGVCVEAADTAVPHLVSRTYVGLHGDIGDELSSWMVIDFNAAELGGWDPLTPQQALDRARALGFRVVTEDDHGIWVLRRDIPVSPVCADYLPYD</sequence>
<reference evidence="2 3" key="1">
    <citation type="submission" date="2019-09" db="EMBL/GenBank/DDBJ databases">
        <title>Arthrobacter zafarii sp. nov., a moderately thermotolerant and halotolerant actinobacterium isolated from Cholistan desert soil of Pakistan.</title>
        <authorList>
            <person name="Amin A."/>
            <person name="Ahmed I."/>
            <person name="Khalid N."/>
            <person name="Schumann P."/>
            <person name="Busse H.J."/>
            <person name="Khan I.U."/>
            <person name="Li S."/>
            <person name="Li W.J."/>
        </authorList>
    </citation>
    <scope>NUCLEOTIDE SEQUENCE [LARGE SCALE GENOMIC DNA]</scope>
    <source>
        <strain evidence="2 3">NCCP-1664</strain>
    </source>
</reference>
<dbReference type="InterPro" id="IPR018650">
    <property type="entry name" value="STSV1_Orf64"/>
</dbReference>
<evidence type="ECO:0000313" key="2">
    <source>
        <dbReference type="EMBL" id="GER21989.1"/>
    </source>
</evidence>
<feature type="transmembrane region" description="Helical" evidence="1">
    <location>
        <begin position="104"/>
        <end position="123"/>
    </location>
</feature>
<gene>
    <name evidence="2" type="ORF">NCCP1664_04860</name>
</gene>
<keyword evidence="1" id="KW-0812">Transmembrane</keyword>
<keyword evidence="1" id="KW-1133">Transmembrane helix</keyword>
<organism evidence="2 3">
    <name type="scientific">Zafaria cholistanensis</name>
    <dbReference type="NCBI Taxonomy" id="1682741"/>
    <lineage>
        <taxon>Bacteria</taxon>
        <taxon>Bacillati</taxon>
        <taxon>Actinomycetota</taxon>
        <taxon>Actinomycetes</taxon>
        <taxon>Micrococcales</taxon>
        <taxon>Micrococcaceae</taxon>
        <taxon>Zafaria</taxon>
    </lineage>
</organism>
<feature type="transmembrane region" description="Helical" evidence="1">
    <location>
        <begin position="213"/>
        <end position="236"/>
    </location>
</feature>
<proteinExistence type="predicted"/>
<feature type="transmembrane region" description="Helical" evidence="1">
    <location>
        <begin position="21"/>
        <end position="41"/>
    </location>
</feature>
<protein>
    <recommendedName>
        <fullName evidence="4">DUF2079 domain-containing protein</fullName>
    </recommendedName>
</protein>
<keyword evidence="3" id="KW-1185">Reference proteome</keyword>
<feature type="transmembrane region" description="Helical" evidence="1">
    <location>
        <begin position="182"/>
        <end position="207"/>
    </location>
</feature>
<feature type="transmembrane region" description="Helical" evidence="1">
    <location>
        <begin position="128"/>
        <end position="146"/>
    </location>
</feature>
<evidence type="ECO:0000256" key="1">
    <source>
        <dbReference type="SAM" id="Phobius"/>
    </source>
</evidence>
<dbReference type="Proteomes" id="UP000325307">
    <property type="component" value="Unassembled WGS sequence"/>
</dbReference>
<comment type="caution">
    <text evidence="2">The sequence shown here is derived from an EMBL/GenBank/DDBJ whole genome shotgun (WGS) entry which is preliminary data.</text>
</comment>
<evidence type="ECO:0008006" key="4">
    <source>
        <dbReference type="Google" id="ProtNLM"/>
    </source>
</evidence>